<feature type="domain" description="Zn(2)-C6 fungal-type" evidence="3">
    <location>
        <begin position="9"/>
        <end position="37"/>
    </location>
</feature>
<reference evidence="4 5" key="1">
    <citation type="submission" date="2016-05" db="EMBL/GenBank/DDBJ databases">
        <title>Comparative analysis of secretome profiles of manganese(II)-oxidizing ascomycete fungi.</title>
        <authorList>
            <consortium name="DOE Joint Genome Institute"/>
            <person name="Zeiner C.A."/>
            <person name="Purvine S.O."/>
            <person name="Zink E.M."/>
            <person name="Wu S."/>
            <person name="Pasa-Tolic L."/>
            <person name="Chaput D.L."/>
            <person name="Haridas S."/>
            <person name="Grigoriev I.V."/>
            <person name="Santelli C.M."/>
            <person name="Hansel C.M."/>
        </authorList>
    </citation>
    <scope>NUCLEOTIDE SEQUENCE [LARGE SCALE GENOMIC DNA]</scope>
    <source>
        <strain evidence="4 5">AP3s5-JAC2a</strain>
    </source>
</reference>
<dbReference type="CDD" id="cd00067">
    <property type="entry name" value="GAL4"/>
    <property type="match status" value="1"/>
</dbReference>
<dbReference type="STRING" id="1460663.A0A177CY67"/>
<dbReference type="InterPro" id="IPR021858">
    <property type="entry name" value="Fun_TF"/>
</dbReference>
<dbReference type="GO" id="GO:0000981">
    <property type="term" value="F:DNA-binding transcription factor activity, RNA polymerase II-specific"/>
    <property type="evidence" value="ECO:0007669"/>
    <property type="project" value="InterPro"/>
</dbReference>
<dbReference type="InParanoid" id="A0A177CY67"/>
<dbReference type="GO" id="GO:0005634">
    <property type="term" value="C:nucleus"/>
    <property type="evidence" value="ECO:0007669"/>
    <property type="project" value="UniProtKB-SubCell"/>
</dbReference>
<dbReference type="PANTHER" id="PTHR37534:SF49">
    <property type="entry name" value="LYSINE BIOSYNTHESIS REGULATORY PROTEIN LYS14"/>
    <property type="match status" value="1"/>
</dbReference>
<sequence length="568" mass="63893">MNAPIAKSNCWTCKERKVGCDRALPHCANCTRAKRECKGYGLKLAWPDKYDGRRKQKKYQADPDNSATNYVTKFGEFSFLNTGNGDVEGQKYTVRDLAARGCPAIDFGVSRSVSRSVSPGLHVWKLDLCEREGSLLSYFRGCSFNYPLASERYQSGSTLTESLIDDSVVARMITTIDDSTNGFRLQIMPMALTSTDASATSLLQATLALASFHLGSREEALTHKVKAIKALAESIHCASPLDERSRQTQFASCLMLCVYSVFDTSDTSWYTHLQGARNVINSCRSAIAAHQHGCNPFLEEWYEYHNTFSAFTYPYQFETPTPSIRDILIPESLANDRRVRGFRNSSYVRHVETDTEDKIVGLLGCSTELLRLISCINQLRTLLLGMCPSESDMMALAVHIRLRLLNLRQEIFVYPDETSGRISHTRIHRTAEFYRVAAMLYLYDTYPAAAPSSSTSSSSDSPLPFPSVPELVSQAFMLLDQMEVCSSPWPLFVVACNVTEDRDRIEIMRIFEEASQIRKVGNYDVIMGLVKTVWSRVDLRTDDGRDGNTKISDWRELIDEKTGMPSFI</sequence>
<organism evidence="4 5">
    <name type="scientific">Paraphaeosphaeria sporulosa</name>
    <dbReference type="NCBI Taxonomy" id="1460663"/>
    <lineage>
        <taxon>Eukaryota</taxon>
        <taxon>Fungi</taxon>
        <taxon>Dikarya</taxon>
        <taxon>Ascomycota</taxon>
        <taxon>Pezizomycotina</taxon>
        <taxon>Dothideomycetes</taxon>
        <taxon>Pleosporomycetidae</taxon>
        <taxon>Pleosporales</taxon>
        <taxon>Massarineae</taxon>
        <taxon>Didymosphaeriaceae</taxon>
        <taxon>Paraphaeosphaeria</taxon>
    </lineage>
</organism>
<comment type="subcellular location">
    <subcellularLocation>
        <location evidence="1">Nucleus</location>
    </subcellularLocation>
</comment>
<dbReference type="GO" id="GO:0045944">
    <property type="term" value="P:positive regulation of transcription by RNA polymerase II"/>
    <property type="evidence" value="ECO:0007669"/>
    <property type="project" value="TreeGrafter"/>
</dbReference>
<evidence type="ECO:0000256" key="2">
    <source>
        <dbReference type="ARBA" id="ARBA00023242"/>
    </source>
</evidence>
<dbReference type="GO" id="GO:0008270">
    <property type="term" value="F:zinc ion binding"/>
    <property type="evidence" value="ECO:0007669"/>
    <property type="project" value="InterPro"/>
</dbReference>
<dbReference type="Proteomes" id="UP000077069">
    <property type="component" value="Unassembled WGS sequence"/>
</dbReference>
<evidence type="ECO:0000256" key="1">
    <source>
        <dbReference type="ARBA" id="ARBA00004123"/>
    </source>
</evidence>
<dbReference type="EMBL" id="KV441548">
    <property type="protein sequence ID" value="OAG11998.1"/>
    <property type="molecule type" value="Genomic_DNA"/>
</dbReference>
<dbReference type="PANTHER" id="PTHR37534">
    <property type="entry name" value="TRANSCRIPTIONAL ACTIVATOR PROTEIN UGA3"/>
    <property type="match status" value="1"/>
</dbReference>
<keyword evidence="2" id="KW-0539">Nucleus</keyword>
<dbReference type="GO" id="GO:0000976">
    <property type="term" value="F:transcription cis-regulatory region binding"/>
    <property type="evidence" value="ECO:0007669"/>
    <property type="project" value="TreeGrafter"/>
</dbReference>
<dbReference type="SUPFAM" id="SSF57701">
    <property type="entry name" value="Zn2/Cys6 DNA-binding domain"/>
    <property type="match status" value="1"/>
</dbReference>
<dbReference type="InterPro" id="IPR036864">
    <property type="entry name" value="Zn2-C6_fun-type_DNA-bd_sf"/>
</dbReference>
<evidence type="ECO:0000259" key="3">
    <source>
        <dbReference type="PROSITE" id="PS50048"/>
    </source>
</evidence>
<dbReference type="OrthoDB" id="5130013at2759"/>
<dbReference type="Gene3D" id="4.10.240.10">
    <property type="entry name" value="Zn(2)-C6 fungal-type DNA-binding domain"/>
    <property type="match status" value="1"/>
</dbReference>
<evidence type="ECO:0000313" key="5">
    <source>
        <dbReference type="Proteomes" id="UP000077069"/>
    </source>
</evidence>
<protein>
    <recommendedName>
        <fullName evidence="3">Zn(2)-C6 fungal-type domain-containing protein</fullName>
    </recommendedName>
</protein>
<dbReference type="InterPro" id="IPR001138">
    <property type="entry name" value="Zn2Cys6_DnaBD"/>
</dbReference>
<keyword evidence="5" id="KW-1185">Reference proteome</keyword>
<evidence type="ECO:0000313" key="4">
    <source>
        <dbReference type="EMBL" id="OAG11998.1"/>
    </source>
</evidence>
<accession>A0A177CY67</accession>
<dbReference type="SMART" id="SM00066">
    <property type="entry name" value="GAL4"/>
    <property type="match status" value="1"/>
</dbReference>
<dbReference type="RefSeq" id="XP_018042363.1">
    <property type="nucleotide sequence ID" value="XM_018179875.1"/>
</dbReference>
<dbReference type="Pfam" id="PF11951">
    <property type="entry name" value="Fungal_trans_2"/>
    <property type="match status" value="1"/>
</dbReference>
<gene>
    <name evidence="4" type="ORF">CC84DRAFT_1170810</name>
</gene>
<name>A0A177CY67_9PLEO</name>
<dbReference type="GeneID" id="28763361"/>
<dbReference type="AlphaFoldDB" id="A0A177CY67"/>
<proteinExistence type="predicted"/>
<dbReference type="PROSITE" id="PS50048">
    <property type="entry name" value="ZN2_CY6_FUNGAL_2"/>
    <property type="match status" value="1"/>
</dbReference>
<dbReference type="Pfam" id="PF00172">
    <property type="entry name" value="Zn_clus"/>
    <property type="match status" value="1"/>
</dbReference>